<gene>
    <name evidence="1" type="ORF">L1987_27074</name>
</gene>
<organism evidence="1 2">
    <name type="scientific">Smallanthus sonchifolius</name>
    <dbReference type="NCBI Taxonomy" id="185202"/>
    <lineage>
        <taxon>Eukaryota</taxon>
        <taxon>Viridiplantae</taxon>
        <taxon>Streptophyta</taxon>
        <taxon>Embryophyta</taxon>
        <taxon>Tracheophyta</taxon>
        <taxon>Spermatophyta</taxon>
        <taxon>Magnoliopsida</taxon>
        <taxon>eudicotyledons</taxon>
        <taxon>Gunneridae</taxon>
        <taxon>Pentapetalae</taxon>
        <taxon>asterids</taxon>
        <taxon>campanulids</taxon>
        <taxon>Asterales</taxon>
        <taxon>Asteraceae</taxon>
        <taxon>Asteroideae</taxon>
        <taxon>Heliantheae alliance</taxon>
        <taxon>Millerieae</taxon>
        <taxon>Smallanthus</taxon>
    </lineage>
</organism>
<evidence type="ECO:0000313" key="1">
    <source>
        <dbReference type="EMBL" id="KAI3805057.1"/>
    </source>
</evidence>
<dbReference type="Proteomes" id="UP001056120">
    <property type="component" value="Linkage Group LG09"/>
</dbReference>
<reference evidence="1 2" key="2">
    <citation type="journal article" date="2022" name="Mol. Ecol. Resour.">
        <title>The genomes of chicory, endive, great burdock and yacon provide insights into Asteraceae paleo-polyploidization history and plant inulin production.</title>
        <authorList>
            <person name="Fan W."/>
            <person name="Wang S."/>
            <person name="Wang H."/>
            <person name="Wang A."/>
            <person name="Jiang F."/>
            <person name="Liu H."/>
            <person name="Zhao H."/>
            <person name="Xu D."/>
            <person name="Zhang Y."/>
        </authorList>
    </citation>
    <scope>NUCLEOTIDE SEQUENCE [LARGE SCALE GENOMIC DNA]</scope>
    <source>
        <strain evidence="2">cv. Yunnan</strain>
        <tissue evidence="1">Leaves</tissue>
    </source>
</reference>
<name>A0ACB9IAD7_9ASTR</name>
<protein>
    <submittedName>
        <fullName evidence="1">Uncharacterized protein</fullName>
    </submittedName>
</protein>
<keyword evidence="2" id="KW-1185">Reference proteome</keyword>
<evidence type="ECO:0000313" key="2">
    <source>
        <dbReference type="Proteomes" id="UP001056120"/>
    </source>
</evidence>
<accession>A0ACB9IAD7</accession>
<dbReference type="EMBL" id="CM042026">
    <property type="protein sequence ID" value="KAI3805057.1"/>
    <property type="molecule type" value="Genomic_DNA"/>
</dbReference>
<reference evidence="2" key="1">
    <citation type="journal article" date="2022" name="Mol. Ecol. Resour.">
        <title>The genomes of chicory, endive, great burdock and yacon provide insights into Asteraceae palaeo-polyploidization history and plant inulin production.</title>
        <authorList>
            <person name="Fan W."/>
            <person name="Wang S."/>
            <person name="Wang H."/>
            <person name="Wang A."/>
            <person name="Jiang F."/>
            <person name="Liu H."/>
            <person name="Zhao H."/>
            <person name="Xu D."/>
            <person name="Zhang Y."/>
        </authorList>
    </citation>
    <scope>NUCLEOTIDE SEQUENCE [LARGE SCALE GENOMIC DNA]</scope>
    <source>
        <strain evidence="2">cv. Yunnan</strain>
    </source>
</reference>
<sequence length="308" mass="34510">MISRFVAVEFDTHPDLDHDPADNSTHVGIDINNLRSVASQNWSEGEWLVRIKYDSVSQNLSVSVINSTDYEIELYYIIDLREVLPQWVIFGFTASTGTDGLWEKNTVISWSFNSSDLEVDEEIFPGIPPAPTQNPAKGKNRAGQFAGLIAGISVVLAFIAIFSLFIWRRKKSREKETEEVAFDIKAQERETKLLEWVWDLYGTGTLLKAADPRLGSDFEEEELKRLMIVGLWCAHPHAPSRPSMRQAIQVLNFEALVPILPSKIPMLAFYEPPTSSLYTSSSGSNTLSSNHTTASSFSSPSALLFNYN</sequence>
<comment type="caution">
    <text evidence="1">The sequence shown here is derived from an EMBL/GenBank/DDBJ whole genome shotgun (WGS) entry which is preliminary data.</text>
</comment>
<proteinExistence type="predicted"/>